<comment type="caution">
    <text evidence="1">The sequence shown here is derived from an EMBL/GenBank/DDBJ whole genome shotgun (WGS) entry which is preliminary data.</text>
</comment>
<dbReference type="AlphaFoldDB" id="A0A919MID1"/>
<evidence type="ECO:0000313" key="2">
    <source>
        <dbReference type="Proteomes" id="UP000598174"/>
    </source>
</evidence>
<dbReference type="RefSeq" id="WP_203815601.1">
    <property type="nucleotide sequence ID" value="NZ_BAAABP010000014.1"/>
</dbReference>
<keyword evidence="2" id="KW-1185">Reference proteome</keyword>
<reference evidence="1" key="1">
    <citation type="submission" date="2021-01" db="EMBL/GenBank/DDBJ databases">
        <title>Whole genome shotgun sequence of Actinoplanes ferrugineus NBRC 15555.</title>
        <authorList>
            <person name="Komaki H."/>
            <person name="Tamura T."/>
        </authorList>
    </citation>
    <scope>NUCLEOTIDE SEQUENCE</scope>
    <source>
        <strain evidence="1">NBRC 15555</strain>
    </source>
</reference>
<dbReference type="EMBL" id="BOMM01000003">
    <property type="protein sequence ID" value="GIE09002.1"/>
    <property type="molecule type" value="Genomic_DNA"/>
</dbReference>
<organism evidence="1 2">
    <name type="scientific">Paractinoplanes ferrugineus</name>
    <dbReference type="NCBI Taxonomy" id="113564"/>
    <lineage>
        <taxon>Bacteria</taxon>
        <taxon>Bacillati</taxon>
        <taxon>Actinomycetota</taxon>
        <taxon>Actinomycetes</taxon>
        <taxon>Micromonosporales</taxon>
        <taxon>Micromonosporaceae</taxon>
        <taxon>Paractinoplanes</taxon>
    </lineage>
</organism>
<proteinExistence type="predicted"/>
<gene>
    <name evidence="1" type="ORF">Afe05nite_08420</name>
</gene>
<sequence length="71" mass="8038">MIEDVCATELNSAVDVDQVAVLRQRKRPPTIPEIIEQVEENADTFHLVFVHRDQDGNTERVNQYFRGVGAG</sequence>
<name>A0A919MID1_9ACTN</name>
<protein>
    <submittedName>
        <fullName evidence="1">Uncharacterized protein</fullName>
    </submittedName>
</protein>
<accession>A0A919MID1</accession>
<dbReference type="Proteomes" id="UP000598174">
    <property type="component" value="Unassembled WGS sequence"/>
</dbReference>
<evidence type="ECO:0000313" key="1">
    <source>
        <dbReference type="EMBL" id="GIE09002.1"/>
    </source>
</evidence>